<keyword evidence="1" id="KW-0677">Repeat</keyword>
<dbReference type="PROSITE" id="PS50088">
    <property type="entry name" value="ANK_REPEAT"/>
    <property type="match status" value="1"/>
</dbReference>
<evidence type="ECO:0000256" key="3">
    <source>
        <dbReference type="PROSITE-ProRule" id="PRU00023"/>
    </source>
</evidence>
<dbReference type="EMBL" id="JAATWM020000056">
    <property type="protein sequence ID" value="KAF9870265.1"/>
    <property type="molecule type" value="Genomic_DNA"/>
</dbReference>
<keyword evidence="2 3" id="KW-0040">ANK repeat</keyword>
<gene>
    <name evidence="5" type="ORF">CkaCkLH20_12229</name>
</gene>
<evidence type="ECO:0000256" key="4">
    <source>
        <dbReference type="SAM" id="MobiDB-lite"/>
    </source>
</evidence>
<evidence type="ECO:0000256" key="2">
    <source>
        <dbReference type="ARBA" id="ARBA00023043"/>
    </source>
</evidence>
<dbReference type="Proteomes" id="UP000781932">
    <property type="component" value="Unassembled WGS sequence"/>
</dbReference>
<dbReference type="InterPro" id="IPR036770">
    <property type="entry name" value="Ankyrin_rpt-contain_sf"/>
</dbReference>
<accession>A0A9P6I1N3</accession>
<evidence type="ECO:0000313" key="5">
    <source>
        <dbReference type="EMBL" id="KAF9870265.1"/>
    </source>
</evidence>
<evidence type="ECO:0000313" key="6">
    <source>
        <dbReference type="Proteomes" id="UP000781932"/>
    </source>
</evidence>
<organism evidence="5 6">
    <name type="scientific">Colletotrichum karsti</name>
    <dbReference type="NCBI Taxonomy" id="1095194"/>
    <lineage>
        <taxon>Eukaryota</taxon>
        <taxon>Fungi</taxon>
        <taxon>Dikarya</taxon>
        <taxon>Ascomycota</taxon>
        <taxon>Pezizomycotina</taxon>
        <taxon>Sordariomycetes</taxon>
        <taxon>Hypocreomycetidae</taxon>
        <taxon>Glomerellales</taxon>
        <taxon>Glomerellaceae</taxon>
        <taxon>Colletotrichum</taxon>
        <taxon>Colletotrichum boninense species complex</taxon>
    </lineage>
</organism>
<evidence type="ECO:0008006" key="7">
    <source>
        <dbReference type="Google" id="ProtNLM"/>
    </source>
</evidence>
<dbReference type="OrthoDB" id="341259at2759"/>
<dbReference type="AlphaFoldDB" id="A0A9P6I1N3"/>
<dbReference type="PANTHER" id="PTHR24189:SF50">
    <property type="entry name" value="ANKYRIN REPEAT AND SOCS BOX PROTEIN 2"/>
    <property type="match status" value="1"/>
</dbReference>
<comment type="caution">
    <text evidence="5">The sequence shown here is derived from an EMBL/GenBank/DDBJ whole genome shotgun (WGS) entry which is preliminary data.</text>
</comment>
<dbReference type="GeneID" id="62168016"/>
<protein>
    <recommendedName>
        <fullName evidence="7">F-box domain-containing protein</fullName>
    </recommendedName>
</protein>
<feature type="compositionally biased region" description="Basic and acidic residues" evidence="4">
    <location>
        <begin position="96"/>
        <end position="117"/>
    </location>
</feature>
<dbReference type="InterPro" id="IPR002110">
    <property type="entry name" value="Ankyrin_rpt"/>
</dbReference>
<dbReference type="InterPro" id="IPR050745">
    <property type="entry name" value="Multifunctional_regulatory"/>
</dbReference>
<name>A0A9P6I1N3_9PEZI</name>
<dbReference type="SUPFAM" id="SSF48403">
    <property type="entry name" value="Ankyrin repeat"/>
    <property type="match status" value="1"/>
</dbReference>
<feature type="repeat" description="ANK" evidence="3">
    <location>
        <begin position="185"/>
        <end position="217"/>
    </location>
</feature>
<dbReference type="PROSITE" id="PS50297">
    <property type="entry name" value="ANK_REP_REGION"/>
    <property type="match status" value="1"/>
</dbReference>
<dbReference type="PANTHER" id="PTHR24189">
    <property type="entry name" value="MYOTROPHIN"/>
    <property type="match status" value="1"/>
</dbReference>
<sequence length="454" mass="51311">MASMSQLPPEVLTIIARAVVEFVDEPRPPALHQSLANLTSLAAVSKIWNAVVSPILYRQAIIQDIGYIGRTGASWRALCNVPPEMKTKLKATMTMNDHETEGEEHHDHQPKDDDENRPWRECHLMTAASAGNVALLQRLSSFIPKAFPNMSATSLLSAGFRVPWKCLNLYNYEDHDWSNEDEGLPEATLLHAAAARGHIGAVEWLLNRGVEVNADAHLGCICPAFIPITQCDATPLFLAIAWRHIEVAKVLIQNGAIWDRCFTRTEDVTALHLIAAHGMEELVYWLVAALDESMRHTELGKTVASNGPHHDWPDEMGLWTLHHAIGRAFSFKMCNSNAEEMRRAEDHVRRLITGLCRLGAVRRTMDPARWRRRVSLELERMKLKATSNPSGDIHIDAADKEWLEQIEWWHGQDRGLTDRDITAEPEASMLSYYDASETDRMYKVVLEVLNWEDD</sequence>
<reference evidence="5" key="2">
    <citation type="submission" date="2020-11" db="EMBL/GenBank/DDBJ databases">
        <title>Whole genome sequencing of Colletotrichum sp.</title>
        <authorList>
            <person name="Li H."/>
        </authorList>
    </citation>
    <scope>NUCLEOTIDE SEQUENCE</scope>
    <source>
        <strain evidence="5">CkLH20</strain>
    </source>
</reference>
<dbReference type="SMART" id="SM00248">
    <property type="entry name" value="ANK"/>
    <property type="match status" value="3"/>
</dbReference>
<feature type="region of interest" description="Disordered" evidence="4">
    <location>
        <begin position="95"/>
        <end position="117"/>
    </location>
</feature>
<keyword evidence="6" id="KW-1185">Reference proteome</keyword>
<dbReference type="Pfam" id="PF12796">
    <property type="entry name" value="Ank_2"/>
    <property type="match status" value="1"/>
</dbReference>
<reference evidence="5" key="1">
    <citation type="submission" date="2020-03" db="EMBL/GenBank/DDBJ databases">
        <authorList>
            <person name="He L."/>
        </authorList>
    </citation>
    <scope>NUCLEOTIDE SEQUENCE</scope>
    <source>
        <strain evidence="5">CkLH20</strain>
    </source>
</reference>
<evidence type="ECO:0000256" key="1">
    <source>
        <dbReference type="ARBA" id="ARBA00022737"/>
    </source>
</evidence>
<dbReference type="RefSeq" id="XP_038739726.1">
    <property type="nucleotide sequence ID" value="XM_038894942.1"/>
</dbReference>
<proteinExistence type="predicted"/>
<dbReference type="Gene3D" id="1.25.40.20">
    <property type="entry name" value="Ankyrin repeat-containing domain"/>
    <property type="match status" value="1"/>
</dbReference>